<evidence type="ECO:0000313" key="4">
    <source>
        <dbReference type="EMBL" id="ALG86005.1"/>
    </source>
</evidence>
<reference evidence="5" key="1">
    <citation type="submission" date="2015-06" db="EMBL/GenBank/DDBJ databases">
        <title>Complete genome sequence and metabolic analysis of phthalate degradation pathway in Gordonia sp. QH-11.</title>
        <authorList>
            <person name="Jin D."/>
            <person name="Kong X."/>
            <person name="Bai Z."/>
        </authorList>
    </citation>
    <scope>NUCLEOTIDE SEQUENCE [LARGE SCALE GENOMIC DNA]</scope>
    <source>
        <strain evidence="5">QH-11</strain>
    </source>
</reference>
<feature type="transmembrane region" description="Helical" evidence="1">
    <location>
        <begin position="180"/>
        <end position="203"/>
    </location>
</feature>
<dbReference type="Proteomes" id="UP000063789">
    <property type="component" value="Chromosome"/>
</dbReference>
<feature type="chain" id="PRO_5006037866" description="DUF8020 domain-containing protein" evidence="2">
    <location>
        <begin position="26"/>
        <end position="222"/>
    </location>
</feature>
<accession>A0A0N9N634</accession>
<feature type="domain" description="DUF8020" evidence="3">
    <location>
        <begin position="43"/>
        <end position="104"/>
    </location>
</feature>
<dbReference type="Pfam" id="PF26059">
    <property type="entry name" value="DUF8020"/>
    <property type="match status" value="1"/>
</dbReference>
<dbReference type="EMBL" id="CP011853">
    <property type="protein sequence ID" value="ALG86005.1"/>
    <property type="molecule type" value="Genomic_DNA"/>
</dbReference>
<dbReference type="RefSeq" id="WP_062394106.1">
    <property type="nucleotide sequence ID" value="NZ_CP011853.1"/>
</dbReference>
<gene>
    <name evidence="4" type="ORF">ACH46_17785</name>
</gene>
<dbReference type="OrthoDB" id="4382253at2"/>
<keyword evidence="1" id="KW-0812">Transmembrane</keyword>
<sequence>MSFRHLIRGVFITLLAVLTALPFLAAPVNAAPAKATADVQKGTDGDVIVRIHNGSIVVTDKGLELRNNAGKTLETVPLSYTGKDARTYPIDAKVKGNVATLVASKDVKRSVDTPESVLKAGAKPAAKDKVICGPQTKKQRDQQALQTLQTELATAATIGAVAGAVIGLIIGLLGGPLLPVAGLAGAAIGAVGGLAGAAINGAFARYFGTINQKKFKPKTCYI</sequence>
<dbReference type="InterPro" id="IPR058333">
    <property type="entry name" value="DUF8020"/>
</dbReference>
<keyword evidence="1" id="KW-0472">Membrane</keyword>
<dbReference type="KEGG" id="goq:ACH46_17785"/>
<keyword evidence="2" id="KW-0732">Signal</keyword>
<evidence type="ECO:0000256" key="1">
    <source>
        <dbReference type="SAM" id="Phobius"/>
    </source>
</evidence>
<evidence type="ECO:0000259" key="3">
    <source>
        <dbReference type="Pfam" id="PF26059"/>
    </source>
</evidence>
<protein>
    <recommendedName>
        <fullName evidence="3">DUF8020 domain-containing protein</fullName>
    </recommendedName>
</protein>
<evidence type="ECO:0000256" key="2">
    <source>
        <dbReference type="SAM" id="SignalP"/>
    </source>
</evidence>
<organism evidence="4 5">
    <name type="scientific">Gordonia phthalatica</name>
    <dbReference type="NCBI Taxonomy" id="1136941"/>
    <lineage>
        <taxon>Bacteria</taxon>
        <taxon>Bacillati</taxon>
        <taxon>Actinomycetota</taxon>
        <taxon>Actinomycetes</taxon>
        <taxon>Mycobacteriales</taxon>
        <taxon>Gordoniaceae</taxon>
        <taxon>Gordonia</taxon>
    </lineage>
</organism>
<dbReference type="AlphaFoldDB" id="A0A0N9N634"/>
<feature type="transmembrane region" description="Helical" evidence="1">
    <location>
        <begin position="152"/>
        <end position="173"/>
    </location>
</feature>
<evidence type="ECO:0000313" key="5">
    <source>
        <dbReference type="Proteomes" id="UP000063789"/>
    </source>
</evidence>
<reference evidence="4 5" key="2">
    <citation type="journal article" date="2017" name="Int. J. Syst. Evol. Microbiol.">
        <title>Gordonia phthalatica sp. nov., a di-n-butyl phthalate-degrading bacterium isolated from activated sludge.</title>
        <authorList>
            <person name="Jin D."/>
            <person name="Kong X."/>
            <person name="Jia M."/>
            <person name="Yu X."/>
            <person name="Wang X."/>
            <person name="Zhuang X."/>
            <person name="Deng Y."/>
            <person name="Bai Z."/>
        </authorList>
    </citation>
    <scope>NUCLEOTIDE SEQUENCE [LARGE SCALE GENOMIC DNA]</scope>
    <source>
        <strain evidence="4 5">QH-11</strain>
    </source>
</reference>
<keyword evidence="1" id="KW-1133">Transmembrane helix</keyword>
<dbReference type="PATRIC" id="fig|1136941.3.peg.3637"/>
<name>A0A0N9N634_9ACTN</name>
<proteinExistence type="predicted"/>
<feature type="signal peptide" evidence="2">
    <location>
        <begin position="1"/>
        <end position="25"/>
    </location>
</feature>
<keyword evidence="5" id="KW-1185">Reference proteome</keyword>